<evidence type="ECO:0000256" key="3">
    <source>
        <dbReference type="ARBA" id="ARBA00010617"/>
    </source>
</evidence>
<dbReference type="InterPro" id="IPR036396">
    <property type="entry name" value="Cyt_P450_sf"/>
</dbReference>
<dbReference type="EMBL" id="JAYKXP010000044">
    <property type="protein sequence ID" value="KAK7037762.1"/>
    <property type="molecule type" value="Genomic_DNA"/>
</dbReference>
<keyword evidence="10" id="KW-0732">Signal</keyword>
<feature type="binding site" description="axial binding residue" evidence="9">
    <location>
        <position position="457"/>
    </location>
    <ligand>
        <name>heme</name>
        <dbReference type="ChEBI" id="CHEBI:30413"/>
    </ligand>
    <ligandPart>
        <name>Fe</name>
        <dbReference type="ChEBI" id="CHEBI:18248"/>
    </ligandPart>
</feature>
<proteinExistence type="inferred from homology"/>
<dbReference type="GO" id="GO:0005506">
    <property type="term" value="F:iron ion binding"/>
    <property type="evidence" value="ECO:0007669"/>
    <property type="project" value="InterPro"/>
</dbReference>
<evidence type="ECO:0000256" key="1">
    <source>
        <dbReference type="ARBA" id="ARBA00001971"/>
    </source>
</evidence>
<evidence type="ECO:0000256" key="8">
    <source>
        <dbReference type="ARBA" id="ARBA00023033"/>
    </source>
</evidence>
<feature type="chain" id="PRO_5043855435" description="Cytochrome P450" evidence="10">
    <location>
        <begin position="23"/>
        <end position="504"/>
    </location>
</feature>
<evidence type="ECO:0000256" key="9">
    <source>
        <dbReference type="PIRSR" id="PIRSR602401-1"/>
    </source>
</evidence>
<comment type="caution">
    <text evidence="11">The sequence shown here is derived from an EMBL/GenBank/DDBJ whole genome shotgun (WGS) entry which is preliminary data.</text>
</comment>
<keyword evidence="8" id="KW-0503">Monooxygenase</keyword>
<dbReference type="GO" id="GO:0004497">
    <property type="term" value="F:monooxygenase activity"/>
    <property type="evidence" value="ECO:0007669"/>
    <property type="project" value="UniProtKB-KW"/>
</dbReference>
<evidence type="ECO:0000313" key="12">
    <source>
        <dbReference type="Proteomes" id="UP001383192"/>
    </source>
</evidence>
<keyword evidence="12" id="KW-1185">Reference proteome</keyword>
<comment type="similarity">
    <text evidence="3">Belongs to the cytochrome P450 family.</text>
</comment>
<dbReference type="SUPFAM" id="SSF48264">
    <property type="entry name" value="Cytochrome P450"/>
    <property type="match status" value="1"/>
</dbReference>
<keyword evidence="4 9" id="KW-0349">Heme</keyword>
<gene>
    <name evidence="11" type="ORF">VNI00_010723</name>
</gene>
<sequence length="504" mass="56825">MSLLCAFCLVLVLVFFRPLVKRLKGGTHAPYPPGPPVRLFGGNLKDIPAKKPWLTYFEWAKQYGDVIHLQMAGDHIIILNSRKAATDLLEKRSRIYSGRGNEDVAKMTGWYFNPSFQDYGETWRKSRKLYQQHFRPDAVANHLRPAVEKSVAVLLRNLINSPESFMDHIDVMSGGLALSTMYGITITDGSDPLLVLAKRAVHTMDVVFAPRFVFIALRFPFAQYVPEWVPFFGRMRGTINSTKKDLHDLKELPVQVMLENIKLKARNESLVAEIMQEKLHNKGSTKELEAIKDMAAIVFAASADTTLSSIGSFFLAMVRNPEVQQKAHDEIDAVVGRGRLPTLEDRKSLPYLEAIYLEVVRIRPAGPMGMCTQVAESLTTFDCRFTGLPHHTTEDDFYNGYYIPKGTAVFANIWAMTRDENVYPQPDDFRPERFLDKTGQLNGDDTVLAYGFGRRVCVGRHLANTTLWLTFASVLASFTISKEKDLNGQDIDVPESYSDGPIFS</sequence>
<organism evidence="11 12">
    <name type="scientific">Paramarasmius palmivorus</name>
    <dbReference type="NCBI Taxonomy" id="297713"/>
    <lineage>
        <taxon>Eukaryota</taxon>
        <taxon>Fungi</taxon>
        <taxon>Dikarya</taxon>
        <taxon>Basidiomycota</taxon>
        <taxon>Agaricomycotina</taxon>
        <taxon>Agaricomycetes</taxon>
        <taxon>Agaricomycetidae</taxon>
        <taxon>Agaricales</taxon>
        <taxon>Marasmiineae</taxon>
        <taxon>Marasmiaceae</taxon>
        <taxon>Paramarasmius</taxon>
    </lineage>
</organism>
<dbReference type="PRINTS" id="PR00463">
    <property type="entry name" value="EP450I"/>
</dbReference>
<dbReference type="GO" id="GO:0020037">
    <property type="term" value="F:heme binding"/>
    <property type="evidence" value="ECO:0007669"/>
    <property type="project" value="InterPro"/>
</dbReference>
<accession>A0AAW0CDK3</accession>
<comment type="cofactor">
    <cofactor evidence="1 9">
        <name>heme</name>
        <dbReference type="ChEBI" id="CHEBI:30413"/>
    </cofactor>
</comment>
<keyword evidence="7 9" id="KW-0408">Iron</keyword>
<evidence type="ECO:0000256" key="4">
    <source>
        <dbReference type="ARBA" id="ARBA00022617"/>
    </source>
</evidence>
<dbReference type="InterPro" id="IPR002401">
    <property type="entry name" value="Cyt_P450_E_grp-I"/>
</dbReference>
<dbReference type="InterPro" id="IPR001128">
    <property type="entry name" value="Cyt_P450"/>
</dbReference>
<dbReference type="Pfam" id="PF00067">
    <property type="entry name" value="p450"/>
    <property type="match status" value="1"/>
</dbReference>
<dbReference type="CDD" id="cd11065">
    <property type="entry name" value="CYP64-like"/>
    <property type="match status" value="1"/>
</dbReference>
<evidence type="ECO:0000256" key="5">
    <source>
        <dbReference type="ARBA" id="ARBA00022723"/>
    </source>
</evidence>
<dbReference type="PANTHER" id="PTHR46300">
    <property type="entry name" value="P450, PUTATIVE (EUROFUNG)-RELATED-RELATED"/>
    <property type="match status" value="1"/>
</dbReference>
<dbReference type="Gene3D" id="1.10.630.10">
    <property type="entry name" value="Cytochrome P450"/>
    <property type="match status" value="1"/>
</dbReference>
<evidence type="ECO:0000313" key="11">
    <source>
        <dbReference type="EMBL" id="KAK7037762.1"/>
    </source>
</evidence>
<dbReference type="PANTHER" id="PTHR46300:SF7">
    <property type="entry name" value="P450, PUTATIVE (EUROFUNG)-RELATED"/>
    <property type="match status" value="1"/>
</dbReference>
<keyword evidence="5 9" id="KW-0479">Metal-binding</keyword>
<evidence type="ECO:0008006" key="13">
    <source>
        <dbReference type="Google" id="ProtNLM"/>
    </source>
</evidence>
<dbReference type="Proteomes" id="UP001383192">
    <property type="component" value="Unassembled WGS sequence"/>
</dbReference>
<keyword evidence="6" id="KW-0560">Oxidoreductase</keyword>
<dbReference type="InterPro" id="IPR050364">
    <property type="entry name" value="Cytochrome_P450_fung"/>
</dbReference>
<evidence type="ECO:0000256" key="2">
    <source>
        <dbReference type="ARBA" id="ARBA00005179"/>
    </source>
</evidence>
<dbReference type="GO" id="GO:0016705">
    <property type="term" value="F:oxidoreductase activity, acting on paired donors, with incorporation or reduction of molecular oxygen"/>
    <property type="evidence" value="ECO:0007669"/>
    <property type="project" value="InterPro"/>
</dbReference>
<evidence type="ECO:0000256" key="6">
    <source>
        <dbReference type="ARBA" id="ARBA00023002"/>
    </source>
</evidence>
<evidence type="ECO:0000256" key="10">
    <source>
        <dbReference type="SAM" id="SignalP"/>
    </source>
</evidence>
<protein>
    <recommendedName>
        <fullName evidence="13">Cytochrome P450</fullName>
    </recommendedName>
</protein>
<feature type="signal peptide" evidence="10">
    <location>
        <begin position="1"/>
        <end position="22"/>
    </location>
</feature>
<dbReference type="AlphaFoldDB" id="A0AAW0CDK3"/>
<name>A0AAW0CDK3_9AGAR</name>
<comment type="pathway">
    <text evidence="2">Secondary metabolite biosynthesis.</text>
</comment>
<reference evidence="11 12" key="1">
    <citation type="submission" date="2024-01" db="EMBL/GenBank/DDBJ databases">
        <title>A draft genome for a cacao thread blight-causing isolate of Paramarasmius palmivorus.</title>
        <authorList>
            <person name="Baruah I.K."/>
            <person name="Bukari Y."/>
            <person name="Amoako-Attah I."/>
            <person name="Meinhardt L.W."/>
            <person name="Bailey B.A."/>
            <person name="Cohen S.P."/>
        </authorList>
    </citation>
    <scope>NUCLEOTIDE SEQUENCE [LARGE SCALE GENOMIC DNA]</scope>
    <source>
        <strain evidence="11 12">GH-12</strain>
    </source>
</reference>
<evidence type="ECO:0000256" key="7">
    <source>
        <dbReference type="ARBA" id="ARBA00023004"/>
    </source>
</evidence>